<keyword evidence="6 9" id="KW-0029">Amino-acid transport</keyword>
<keyword evidence="3 9" id="KW-0813">Transport</keyword>
<dbReference type="AlphaFoldDB" id="A0A845QIK1"/>
<dbReference type="InterPro" id="IPR004685">
    <property type="entry name" value="Brnchd-chn_aa_trnsp_Livcs"/>
</dbReference>
<dbReference type="EMBL" id="QXWK01000003">
    <property type="protein sequence ID" value="NBH60517.1"/>
    <property type="molecule type" value="Genomic_DNA"/>
</dbReference>
<sequence length="421" mass="44597">MNKIKTADSLTIGFALFAMFFGAGNLIFPPFLGWESGGSWLIGFLCFIFIDIGMSLFAMIAIAGSGEGAEGLTGKLGNKISTVVLALNCLCIGPFVAVPRTAAITYEVGVVPNLGAINSWLFTGIFFAVAFLLSAKQSKVVDLVGKFMAPVMFVALLVMIGKGIVTPLGEIGPSAQTGSVVRNGLLSGYQTMDMMAAYIFSVAILMTIRQKGYSQQKEHSALILRGGLIATVLLVVVYGGLAYIGATMSVSVKEQLSQAQLLILLTEQLLGKPGMLLLGVIVAFACLTTAVGLLTSIASFFAEKTGVKYEVLVAVFTLVSWVISNFGTSTIISMAAPVLDLIYPVLIVLVVFGFLGRWIRSETTYRFAAFGAFAASVLLQIGNIFDIDIFANLLPLSGLGFGWIIPAGIFTVLGVLKTKKI</sequence>
<feature type="transmembrane region" description="Helical" evidence="9">
    <location>
        <begin position="341"/>
        <end position="360"/>
    </location>
</feature>
<dbReference type="Proteomes" id="UP000446866">
    <property type="component" value="Unassembled WGS sequence"/>
</dbReference>
<dbReference type="GO" id="GO:0015820">
    <property type="term" value="P:L-leucine transport"/>
    <property type="evidence" value="ECO:0007669"/>
    <property type="project" value="TreeGrafter"/>
</dbReference>
<keyword evidence="5 9" id="KW-0812">Transmembrane</keyword>
<feature type="transmembrane region" description="Helical" evidence="9">
    <location>
        <begin position="397"/>
        <end position="416"/>
    </location>
</feature>
<name>A0A845QIK1_9FIRM</name>
<feature type="transmembrane region" description="Helical" evidence="9">
    <location>
        <begin position="147"/>
        <end position="169"/>
    </location>
</feature>
<feature type="transmembrane region" description="Helical" evidence="9">
    <location>
        <begin position="189"/>
        <end position="208"/>
    </location>
</feature>
<evidence type="ECO:0000313" key="11">
    <source>
        <dbReference type="Proteomes" id="UP000446866"/>
    </source>
</evidence>
<dbReference type="GO" id="GO:0005304">
    <property type="term" value="F:L-valine transmembrane transporter activity"/>
    <property type="evidence" value="ECO:0007669"/>
    <property type="project" value="TreeGrafter"/>
</dbReference>
<evidence type="ECO:0000256" key="1">
    <source>
        <dbReference type="ARBA" id="ARBA00004651"/>
    </source>
</evidence>
<dbReference type="GO" id="GO:0005886">
    <property type="term" value="C:plasma membrane"/>
    <property type="evidence" value="ECO:0007669"/>
    <property type="project" value="UniProtKB-SubCell"/>
</dbReference>
<feature type="transmembrane region" description="Helical" evidence="9">
    <location>
        <begin position="117"/>
        <end position="135"/>
    </location>
</feature>
<dbReference type="PANTHER" id="PTHR30588:SF0">
    <property type="entry name" value="BRANCHED-CHAIN AMINO ACID PERMEASE BRNQ"/>
    <property type="match status" value="1"/>
</dbReference>
<keyword evidence="7 9" id="KW-1133">Transmembrane helix</keyword>
<evidence type="ECO:0000256" key="5">
    <source>
        <dbReference type="ARBA" id="ARBA00022692"/>
    </source>
</evidence>
<feature type="transmembrane region" description="Helical" evidence="9">
    <location>
        <begin position="367"/>
        <end position="385"/>
    </location>
</feature>
<feature type="transmembrane region" description="Helical" evidence="9">
    <location>
        <begin position="40"/>
        <end position="64"/>
    </location>
</feature>
<comment type="caution">
    <text evidence="10">The sequence shown here is derived from an EMBL/GenBank/DDBJ whole genome shotgun (WGS) entry which is preliminary data.</text>
</comment>
<dbReference type="GO" id="GO:0015190">
    <property type="term" value="F:L-leucine transmembrane transporter activity"/>
    <property type="evidence" value="ECO:0007669"/>
    <property type="project" value="TreeGrafter"/>
</dbReference>
<feature type="transmembrane region" description="Helical" evidence="9">
    <location>
        <begin position="275"/>
        <end position="301"/>
    </location>
</feature>
<evidence type="ECO:0000256" key="6">
    <source>
        <dbReference type="ARBA" id="ARBA00022970"/>
    </source>
</evidence>
<keyword evidence="11" id="KW-1185">Reference proteome</keyword>
<organism evidence="10 11">
    <name type="scientific">Anaerotruncus colihominis</name>
    <dbReference type="NCBI Taxonomy" id="169435"/>
    <lineage>
        <taxon>Bacteria</taxon>
        <taxon>Bacillati</taxon>
        <taxon>Bacillota</taxon>
        <taxon>Clostridia</taxon>
        <taxon>Eubacteriales</taxon>
        <taxon>Oscillospiraceae</taxon>
        <taxon>Anaerotruncus</taxon>
    </lineage>
</organism>
<evidence type="ECO:0000313" key="10">
    <source>
        <dbReference type="EMBL" id="NBH60517.1"/>
    </source>
</evidence>
<dbReference type="GO" id="GO:0015188">
    <property type="term" value="F:L-isoleucine transmembrane transporter activity"/>
    <property type="evidence" value="ECO:0007669"/>
    <property type="project" value="TreeGrafter"/>
</dbReference>
<evidence type="ECO:0000256" key="7">
    <source>
        <dbReference type="ARBA" id="ARBA00022989"/>
    </source>
</evidence>
<evidence type="ECO:0000256" key="8">
    <source>
        <dbReference type="ARBA" id="ARBA00023136"/>
    </source>
</evidence>
<dbReference type="GO" id="GO:0015818">
    <property type="term" value="P:isoleucine transport"/>
    <property type="evidence" value="ECO:0007669"/>
    <property type="project" value="TreeGrafter"/>
</dbReference>
<evidence type="ECO:0000256" key="3">
    <source>
        <dbReference type="ARBA" id="ARBA00022448"/>
    </source>
</evidence>
<reference evidence="10 11" key="1">
    <citation type="submission" date="2018-08" db="EMBL/GenBank/DDBJ databases">
        <title>Murine metabolic-syndrome-specific gut microbial biobank.</title>
        <authorList>
            <person name="Liu C."/>
        </authorList>
    </citation>
    <scope>NUCLEOTIDE SEQUENCE [LARGE SCALE GENOMIC DNA]</scope>
    <source>
        <strain evidence="10 11">28</strain>
    </source>
</reference>
<proteinExistence type="inferred from homology"/>
<keyword evidence="4" id="KW-1003">Cell membrane</keyword>
<accession>A0A845QIK1</accession>
<gene>
    <name evidence="10" type="primary">brnQ</name>
    <name evidence="10" type="ORF">D0435_02355</name>
</gene>
<dbReference type="RefSeq" id="WP_160200819.1">
    <property type="nucleotide sequence ID" value="NZ_QXWK01000003.1"/>
</dbReference>
<evidence type="ECO:0000256" key="9">
    <source>
        <dbReference type="RuleBase" id="RU362122"/>
    </source>
</evidence>
<comment type="similarity">
    <text evidence="2 9">Belongs to the branched chain amino acid transporter family.</text>
</comment>
<feature type="transmembrane region" description="Helical" evidence="9">
    <location>
        <begin position="12"/>
        <end position="34"/>
    </location>
</feature>
<feature type="transmembrane region" description="Helical" evidence="9">
    <location>
        <begin position="220"/>
        <end position="244"/>
    </location>
</feature>
<feature type="transmembrane region" description="Helical" evidence="9">
    <location>
        <begin position="313"/>
        <end position="335"/>
    </location>
</feature>
<evidence type="ECO:0000256" key="2">
    <source>
        <dbReference type="ARBA" id="ARBA00008540"/>
    </source>
</evidence>
<comment type="subcellular location">
    <subcellularLocation>
        <location evidence="1 9">Cell membrane</location>
        <topology evidence="1 9">Multi-pass membrane protein</topology>
    </subcellularLocation>
</comment>
<comment type="function">
    <text evidence="9">Component of the transport system for branched-chain amino acids.</text>
</comment>
<keyword evidence="8 9" id="KW-0472">Membrane</keyword>
<dbReference type="NCBIfam" id="TIGR00796">
    <property type="entry name" value="livcs"/>
    <property type="match status" value="1"/>
</dbReference>
<protein>
    <recommendedName>
        <fullName evidence="9">Branched-chain amino acid transport system carrier protein</fullName>
    </recommendedName>
</protein>
<evidence type="ECO:0000256" key="4">
    <source>
        <dbReference type="ARBA" id="ARBA00022475"/>
    </source>
</evidence>
<feature type="transmembrane region" description="Helical" evidence="9">
    <location>
        <begin position="76"/>
        <end position="97"/>
    </location>
</feature>
<dbReference type="Pfam" id="PF05525">
    <property type="entry name" value="Branch_AA_trans"/>
    <property type="match status" value="1"/>
</dbReference>
<dbReference type="PANTHER" id="PTHR30588">
    <property type="entry name" value="BRANCHED-CHAIN AMINO ACID TRANSPORT SYSTEM 2 CARRIER PROTEIN"/>
    <property type="match status" value="1"/>
</dbReference>